<dbReference type="RefSeq" id="WP_102434300.1">
    <property type="nucleotide sequence ID" value="NZ_CAWNVI010000051.1"/>
</dbReference>
<comment type="caution">
    <text evidence="1">The sequence shown here is derived from an EMBL/GenBank/DDBJ whole genome shotgun (WGS) entry which is preliminary data.</text>
</comment>
<accession>A0A2N7KG25</accession>
<organism evidence="1 2">
    <name type="scientific">Vibrio lentus</name>
    <dbReference type="NCBI Taxonomy" id="136468"/>
    <lineage>
        <taxon>Bacteria</taxon>
        <taxon>Pseudomonadati</taxon>
        <taxon>Pseudomonadota</taxon>
        <taxon>Gammaproteobacteria</taxon>
        <taxon>Vibrionales</taxon>
        <taxon>Vibrionaceae</taxon>
        <taxon>Vibrio</taxon>
    </lineage>
</organism>
<sequence>MENKTTKILSIRRSSLMKKSSPEEYFDSKPQTATDLKEKIKLARLAVQQSVDEESELAKAFSV</sequence>
<evidence type="ECO:0000313" key="1">
    <source>
        <dbReference type="EMBL" id="PMM74730.1"/>
    </source>
</evidence>
<proteinExistence type="predicted"/>
<evidence type="ECO:0000313" key="2">
    <source>
        <dbReference type="Proteomes" id="UP000235406"/>
    </source>
</evidence>
<protein>
    <submittedName>
        <fullName evidence="1">Uncharacterized protein</fullName>
    </submittedName>
</protein>
<gene>
    <name evidence="1" type="ORF">BCT49_23720</name>
</gene>
<dbReference type="Proteomes" id="UP000235406">
    <property type="component" value="Unassembled WGS sequence"/>
</dbReference>
<name>A0A2N7KG25_9VIBR</name>
<dbReference type="AlphaFoldDB" id="A0A2N7KG25"/>
<dbReference type="EMBL" id="MCZK01000051">
    <property type="protein sequence ID" value="PMM74730.1"/>
    <property type="molecule type" value="Genomic_DNA"/>
</dbReference>
<reference evidence="2" key="1">
    <citation type="submission" date="2016-07" db="EMBL/GenBank/DDBJ databases">
        <title>Nontailed viruses are major unrecognized killers of bacteria in the ocean.</title>
        <authorList>
            <person name="Kauffman K."/>
            <person name="Hussain F."/>
            <person name="Yang J."/>
            <person name="Arevalo P."/>
            <person name="Brown J."/>
            <person name="Cutler M."/>
            <person name="Kelly L."/>
            <person name="Polz M.F."/>
        </authorList>
    </citation>
    <scope>NUCLEOTIDE SEQUENCE [LARGE SCALE GENOMIC DNA]</scope>
    <source>
        <strain evidence="2">10N.261.46.F8</strain>
    </source>
</reference>